<organism evidence="1 2">
    <name type="scientific">Trifolium medium</name>
    <dbReference type="NCBI Taxonomy" id="97028"/>
    <lineage>
        <taxon>Eukaryota</taxon>
        <taxon>Viridiplantae</taxon>
        <taxon>Streptophyta</taxon>
        <taxon>Embryophyta</taxon>
        <taxon>Tracheophyta</taxon>
        <taxon>Spermatophyta</taxon>
        <taxon>Magnoliopsida</taxon>
        <taxon>eudicotyledons</taxon>
        <taxon>Gunneridae</taxon>
        <taxon>Pentapetalae</taxon>
        <taxon>rosids</taxon>
        <taxon>fabids</taxon>
        <taxon>Fabales</taxon>
        <taxon>Fabaceae</taxon>
        <taxon>Papilionoideae</taxon>
        <taxon>50 kb inversion clade</taxon>
        <taxon>NPAAA clade</taxon>
        <taxon>Hologalegina</taxon>
        <taxon>IRL clade</taxon>
        <taxon>Trifolieae</taxon>
        <taxon>Trifolium</taxon>
    </lineage>
</organism>
<dbReference type="EMBL" id="LXQA010392476">
    <property type="protein sequence ID" value="MCI48856.1"/>
    <property type="molecule type" value="Genomic_DNA"/>
</dbReference>
<accession>A0A392SLV8</accession>
<protein>
    <submittedName>
        <fullName evidence="1">Uncharacterized protein</fullName>
    </submittedName>
</protein>
<evidence type="ECO:0000313" key="2">
    <source>
        <dbReference type="Proteomes" id="UP000265520"/>
    </source>
</evidence>
<keyword evidence="2" id="KW-1185">Reference proteome</keyword>
<reference evidence="1 2" key="1">
    <citation type="journal article" date="2018" name="Front. Plant Sci.">
        <title>Red Clover (Trifolium pratense) and Zigzag Clover (T. medium) - A Picture of Genomic Similarities and Differences.</title>
        <authorList>
            <person name="Dluhosova J."/>
            <person name="Istvanek J."/>
            <person name="Nedelnik J."/>
            <person name="Repkova J."/>
        </authorList>
    </citation>
    <scope>NUCLEOTIDE SEQUENCE [LARGE SCALE GENOMIC DNA]</scope>
    <source>
        <strain evidence="2">cv. 10/8</strain>
        <tissue evidence="1">Leaf</tissue>
    </source>
</reference>
<comment type="caution">
    <text evidence="1">The sequence shown here is derived from an EMBL/GenBank/DDBJ whole genome shotgun (WGS) entry which is preliminary data.</text>
</comment>
<dbReference type="AlphaFoldDB" id="A0A392SLV8"/>
<feature type="non-terminal residue" evidence="1">
    <location>
        <position position="1"/>
    </location>
</feature>
<evidence type="ECO:0000313" key="1">
    <source>
        <dbReference type="EMBL" id="MCI48856.1"/>
    </source>
</evidence>
<proteinExistence type="predicted"/>
<name>A0A392SLV8_9FABA</name>
<sequence>LARSLQMNGLILTCSARARHLLARRESSPTLATSCQLLGEILTCLARTSLALARRESQTRTLFC</sequence>
<dbReference type="Proteomes" id="UP000265520">
    <property type="component" value="Unassembled WGS sequence"/>
</dbReference>